<keyword evidence="3" id="KW-0813">Transport</keyword>
<feature type="transmembrane region" description="Helical" evidence="7">
    <location>
        <begin position="52"/>
        <end position="73"/>
    </location>
</feature>
<evidence type="ECO:0000256" key="7">
    <source>
        <dbReference type="SAM" id="Phobius"/>
    </source>
</evidence>
<feature type="region of interest" description="Disordered" evidence="6">
    <location>
        <begin position="175"/>
        <end position="202"/>
    </location>
</feature>
<sequence>MPLAVVISFFICFLVSFGVSAALTLMVPYYLIQLESPLLQPFIYVGWNSAKYVMAVGTLSILLYSLLSIMFIMSQLTYAMAEDGLLFRGLAWIPAHTDAHTIIIRTTYARIIVHTVAPTGTPIMAVLVPGTLAAVMVLLFDFTDLVDLMSFQSLLTHSLVTFSVLVLRYQPAQNGSKKEKTEEETETKPEVEGGPLESEPEAGTSNILQSLWFPPSTIPTRKSGQIVYGCASLVLLLIIMSLILYRWSSQVFSGDPVLTTVAVLLLLLITGVTVIIWRQPHNASTLPFRMTTRTWAQFGIWMAIGFAIYFGYGIQHSLGENNDQQPAASTSQT</sequence>
<proteinExistence type="predicted"/>
<evidence type="ECO:0000259" key="8">
    <source>
        <dbReference type="Pfam" id="PF13906"/>
    </source>
</evidence>
<feature type="transmembrane region" description="Helical" evidence="7">
    <location>
        <begin position="6"/>
        <end position="31"/>
    </location>
</feature>
<dbReference type="InterPro" id="IPR029485">
    <property type="entry name" value="CAT_C"/>
</dbReference>
<keyword evidence="5 7" id="KW-0472">Membrane</keyword>
<evidence type="ECO:0000313" key="10">
    <source>
        <dbReference type="RefSeq" id="XP_070626349.1"/>
    </source>
</evidence>
<dbReference type="RefSeq" id="XP_070626349.1">
    <property type="nucleotide sequence ID" value="XM_070770248.1"/>
</dbReference>
<dbReference type="Pfam" id="PF13520">
    <property type="entry name" value="AA_permease_2"/>
    <property type="match status" value="1"/>
</dbReference>
<dbReference type="Gene3D" id="1.20.1740.10">
    <property type="entry name" value="Amino acid/polyamine transporter I"/>
    <property type="match status" value="1"/>
</dbReference>
<evidence type="ECO:0000256" key="1">
    <source>
        <dbReference type="ARBA" id="ARBA00004141"/>
    </source>
</evidence>
<feature type="compositionally biased region" description="Basic and acidic residues" evidence="6">
    <location>
        <begin position="176"/>
        <end position="191"/>
    </location>
</feature>
<evidence type="ECO:0000256" key="3">
    <source>
        <dbReference type="ARBA" id="ARBA00022970"/>
    </source>
</evidence>
<evidence type="ECO:0000256" key="6">
    <source>
        <dbReference type="SAM" id="MobiDB-lite"/>
    </source>
</evidence>
<comment type="subcellular location">
    <subcellularLocation>
        <location evidence="1">Membrane</location>
        <topology evidence="1">Multi-pass membrane protein</topology>
    </subcellularLocation>
</comment>
<dbReference type="Proteomes" id="UP001652663">
    <property type="component" value="Chromosome 18"/>
</dbReference>
<keyword evidence="9" id="KW-1185">Reference proteome</keyword>
<dbReference type="PIRSF" id="PIRSF006060">
    <property type="entry name" value="AA_transporter"/>
    <property type="match status" value="1"/>
</dbReference>
<evidence type="ECO:0000256" key="5">
    <source>
        <dbReference type="ARBA" id="ARBA00023136"/>
    </source>
</evidence>
<keyword evidence="4 7" id="KW-1133">Transmembrane helix</keyword>
<keyword evidence="3" id="KW-0029">Amino-acid transport</keyword>
<accession>A0ABM4QSS0</accession>
<keyword evidence="2 7" id="KW-0812">Transmembrane</keyword>
<gene>
    <name evidence="10" type="primary">LOC109572935</name>
</gene>
<feature type="transmembrane region" description="Helical" evidence="7">
    <location>
        <begin position="298"/>
        <end position="315"/>
    </location>
</feature>
<name>A0ABM4QSS0_BOSIN</name>
<feature type="transmembrane region" description="Helical" evidence="7">
    <location>
        <begin position="151"/>
        <end position="169"/>
    </location>
</feature>
<feature type="transmembrane region" description="Helical" evidence="7">
    <location>
        <begin position="226"/>
        <end position="245"/>
    </location>
</feature>
<feature type="transmembrane region" description="Helical" evidence="7">
    <location>
        <begin position="257"/>
        <end position="277"/>
    </location>
</feature>
<evidence type="ECO:0000256" key="4">
    <source>
        <dbReference type="ARBA" id="ARBA00022989"/>
    </source>
</evidence>
<dbReference type="PANTHER" id="PTHR43243:SF10">
    <property type="entry name" value="MGC138914 PROTEIN"/>
    <property type="match status" value="1"/>
</dbReference>
<evidence type="ECO:0000313" key="9">
    <source>
        <dbReference type="Proteomes" id="UP001652663"/>
    </source>
</evidence>
<protein>
    <submittedName>
        <fullName evidence="10">Cationic amino acid transporter 3-like</fullName>
    </submittedName>
</protein>
<organism evidence="9 10">
    <name type="scientific">Bos indicus</name>
    <name type="common">Zebu</name>
    <dbReference type="NCBI Taxonomy" id="9915"/>
    <lineage>
        <taxon>Eukaryota</taxon>
        <taxon>Metazoa</taxon>
        <taxon>Chordata</taxon>
        <taxon>Craniata</taxon>
        <taxon>Vertebrata</taxon>
        <taxon>Euteleostomi</taxon>
        <taxon>Mammalia</taxon>
        <taxon>Eutheria</taxon>
        <taxon>Laurasiatheria</taxon>
        <taxon>Artiodactyla</taxon>
        <taxon>Ruminantia</taxon>
        <taxon>Pecora</taxon>
        <taxon>Bovidae</taxon>
        <taxon>Bovinae</taxon>
        <taxon>Bos</taxon>
    </lineage>
</organism>
<feature type="domain" description="Cationic amino acid transporter C-terminal" evidence="8">
    <location>
        <begin position="288"/>
        <end position="317"/>
    </location>
</feature>
<evidence type="ECO:0000256" key="2">
    <source>
        <dbReference type="ARBA" id="ARBA00022692"/>
    </source>
</evidence>
<feature type="transmembrane region" description="Helical" evidence="7">
    <location>
        <begin position="116"/>
        <end position="139"/>
    </location>
</feature>
<dbReference type="PANTHER" id="PTHR43243">
    <property type="entry name" value="INNER MEMBRANE TRANSPORTER YGJI-RELATED"/>
    <property type="match status" value="1"/>
</dbReference>
<dbReference type="Pfam" id="PF13906">
    <property type="entry name" value="AA_permease_C"/>
    <property type="match status" value="1"/>
</dbReference>
<dbReference type="GeneID" id="109572935"/>
<reference evidence="10" key="1">
    <citation type="submission" date="2025-08" db="UniProtKB">
        <authorList>
            <consortium name="RefSeq"/>
        </authorList>
    </citation>
    <scope>IDENTIFICATION</scope>
    <source>
        <tissue evidence="10">Blood</tissue>
    </source>
</reference>
<dbReference type="InterPro" id="IPR002293">
    <property type="entry name" value="AA/rel_permease1"/>
</dbReference>